<evidence type="ECO:0000256" key="1">
    <source>
        <dbReference type="SAM" id="MobiDB-lite"/>
    </source>
</evidence>
<dbReference type="Proteomes" id="UP000007305">
    <property type="component" value="Chromosome 9"/>
</dbReference>
<sequence length="113" mass="11718">MTARSVGSRRARFLHLLMSPTPPTTLPATSPSPSGNPNAMFPSITTALAQESLARKSSSVISAALSASELAAGMGEGGWAWRALQRWRSPSTPPTFAGPQPPNLPGKDPPGRG</sequence>
<keyword evidence="3" id="KW-1185">Reference proteome</keyword>
<evidence type="ECO:0000313" key="3">
    <source>
        <dbReference type="Proteomes" id="UP000007305"/>
    </source>
</evidence>
<protein>
    <submittedName>
        <fullName evidence="2">Uncharacterized protein</fullName>
    </submittedName>
</protein>
<reference evidence="2" key="2">
    <citation type="submission" date="2019-07" db="EMBL/GenBank/DDBJ databases">
        <authorList>
            <person name="Seetharam A."/>
            <person name="Woodhouse M."/>
            <person name="Cannon E."/>
        </authorList>
    </citation>
    <scope>NUCLEOTIDE SEQUENCE [LARGE SCALE GENOMIC DNA]</scope>
    <source>
        <strain evidence="2">cv. B73</strain>
    </source>
</reference>
<dbReference type="Gramene" id="Zm00001eb400260_T001">
    <property type="protein sequence ID" value="Zm00001eb400260_P001"/>
    <property type="gene ID" value="Zm00001eb400260"/>
</dbReference>
<feature type="region of interest" description="Disordered" evidence="1">
    <location>
        <begin position="83"/>
        <end position="113"/>
    </location>
</feature>
<dbReference type="InParanoid" id="A0A804RCA2"/>
<dbReference type="AlphaFoldDB" id="A0A804RCA2"/>
<organism evidence="2 3">
    <name type="scientific">Zea mays</name>
    <name type="common">Maize</name>
    <dbReference type="NCBI Taxonomy" id="4577"/>
    <lineage>
        <taxon>Eukaryota</taxon>
        <taxon>Viridiplantae</taxon>
        <taxon>Streptophyta</taxon>
        <taxon>Embryophyta</taxon>
        <taxon>Tracheophyta</taxon>
        <taxon>Spermatophyta</taxon>
        <taxon>Magnoliopsida</taxon>
        <taxon>Liliopsida</taxon>
        <taxon>Poales</taxon>
        <taxon>Poaceae</taxon>
        <taxon>PACMAD clade</taxon>
        <taxon>Panicoideae</taxon>
        <taxon>Andropogonodae</taxon>
        <taxon>Andropogoneae</taxon>
        <taxon>Tripsacinae</taxon>
        <taxon>Zea</taxon>
    </lineage>
</organism>
<name>A0A804RCA2_MAIZE</name>
<feature type="compositionally biased region" description="Pro residues" evidence="1">
    <location>
        <begin position="99"/>
        <end position="113"/>
    </location>
</feature>
<dbReference type="EnsemblPlants" id="Zm00001eb400260_T001">
    <property type="protein sequence ID" value="Zm00001eb400260_P001"/>
    <property type="gene ID" value="Zm00001eb400260"/>
</dbReference>
<accession>A0A804RCA2</accession>
<evidence type="ECO:0000313" key="2">
    <source>
        <dbReference type="EnsemblPlants" id="Zm00001eb400260_P001"/>
    </source>
</evidence>
<reference evidence="3" key="1">
    <citation type="journal article" date="2009" name="Science">
        <title>The B73 maize genome: complexity, diversity, and dynamics.</title>
        <authorList>
            <person name="Schnable P.S."/>
            <person name="Ware D."/>
            <person name="Fulton R.S."/>
            <person name="Stein J.C."/>
            <person name="Wei F."/>
            <person name="Pasternak S."/>
            <person name="Liang C."/>
            <person name="Zhang J."/>
            <person name="Fulton L."/>
            <person name="Graves T.A."/>
            <person name="Minx P."/>
            <person name="Reily A.D."/>
            <person name="Courtney L."/>
            <person name="Kruchowski S.S."/>
            <person name="Tomlinson C."/>
            <person name="Strong C."/>
            <person name="Delehaunty K."/>
            <person name="Fronick C."/>
            <person name="Courtney B."/>
            <person name="Rock S.M."/>
            <person name="Belter E."/>
            <person name="Du F."/>
            <person name="Kim K."/>
            <person name="Abbott R.M."/>
            <person name="Cotton M."/>
            <person name="Levy A."/>
            <person name="Marchetto P."/>
            <person name="Ochoa K."/>
            <person name="Jackson S.M."/>
            <person name="Gillam B."/>
            <person name="Chen W."/>
            <person name="Yan L."/>
            <person name="Higginbotham J."/>
            <person name="Cardenas M."/>
            <person name="Waligorski J."/>
            <person name="Applebaum E."/>
            <person name="Phelps L."/>
            <person name="Falcone J."/>
            <person name="Kanchi K."/>
            <person name="Thane T."/>
            <person name="Scimone A."/>
            <person name="Thane N."/>
            <person name="Henke J."/>
            <person name="Wang T."/>
            <person name="Ruppert J."/>
            <person name="Shah N."/>
            <person name="Rotter K."/>
            <person name="Hodges J."/>
            <person name="Ingenthron E."/>
            <person name="Cordes M."/>
            <person name="Kohlberg S."/>
            <person name="Sgro J."/>
            <person name="Delgado B."/>
            <person name="Mead K."/>
            <person name="Chinwalla A."/>
            <person name="Leonard S."/>
            <person name="Crouse K."/>
            <person name="Collura K."/>
            <person name="Kudrna D."/>
            <person name="Currie J."/>
            <person name="He R."/>
            <person name="Angelova A."/>
            <person name="Rajasekar S."/>
            <person name="Mueller T."/>
            <person name="Lomeli R."/>
            <person name="Scara G."/>
            <person name="Ko A."/>
            <person name="Delaney K."/>
            <person name="Wissotski M."/>
            <person name="Lopez G."/>
            <person name="Campos D."/>
            <person name="Braidotti M."/>
            <person name="Ashley E."/>
            <person name="Golser W."/>
            <person name="Kim H."/>
            <person name="Lee S."/>
            <person name="Lin J."/>
            <person name="Dujmic Z."/>
            <person name="Kim W."/>
            <person name="Talag J."/>
            <person name="Zuccolo A."/>
            <person name="Fan C."/>
            <person name="Sebastian A."/>
            <person name="Kramer M."/>
            <person name="Spiegel L."/>
            <person name="Nascimento L."/>
            <person name="Zutavern T."/>
            <person name="Miller B."/>
            <person name="Ambroise C."/>
            <person name="Muller S."/>
            <person name="Spooner W."/>
            <person name="Narechania A."/>
            <person name="Ren L."/>
            <person name="Wei S."/>
            <person name="Kumari S."/>
            <person name="Faga B."/>
            <person name="Levy M.J."/>
            <person name="McMahan L."/>
            <person name="Van Buren P."/>
            <person name="Vaughn M.W."/>
            <person name="Ying K."/>
            <person name="Yeh C.-T."/>
            <person name="Emrich S.J."/>
            <person name="Jia Y."/>
            <person name="Kalyanaraman A."/>
            <person name="Hsia A.-P."/>
            <person name="Barbazuk W.B."/>
            <person name="Baucom R.S."/>
            <person name="Brutnell T.P."/>
            <person name="Carpita N.C."/>
            <person name="Chaparro C."/>
            <person name="Chia J.-M."/>
            <person name="Deragon J.-M."/>
            <person name="Estill J.C."/>
            <person name="Fu Y."/>
            <person name="Jeddeloh J.A."/>
            <person name="Han Y."/>
            <person name="Lee H."/>
            <person name="Li P."/>
            <person name="Lisch D.R."/>
            <person name="Liu S."/>
            <person name="Liu Z."/>
            <person name="Nagel D.H."/>
            <person name="McCann M.C."/>
            <person name="SanMiguel P."/>
            <person name="Myers A.M."/>
            <person name="Nettleton D."/>
            <person name="Nguyen J."/>
            <person name="Penning B.W."/>
            <person name="Ponnala L."/>
            <person name="Schneider K.L."/>
            <person name="Schwartz D.C."/>
            <person name="Sharma A."/>
            <person name="Soderlund C."/>
            <person name="Springer N.M."/>
            <person name="Sun Q."/>
            <person name="Wang H."/>
            <person name="Waterman M."/>
            <person name="Westerman R."/>
            <person name="Wolfgruber T.K."/>
            <person name="Yang L."/>
            <person name="Yu Y."/>
            <person name="Zhang L."/>
            <person name="Zhou S."/>
            <person name="Zhu Q."/>
            <person name="Bennetzen J.L."/>
            <person name="Dawe R.K."/>
            <person name="Jiang J."/>
            <person name="Jiang N."/>
            <person name="Presting G.G."/>
            <person name="Wessler S.R."/>
            <person name="Aluru S."/>
            <person name="Martienssen R.A."/>
            <person name="Clifton S.W."/>
            <person name="McCombie W.R."/>
            <person name="Wing R.A."/>
            <person name="Wilson R.K."/>
        </authorList>
    </citation>
    <scope>NUCLEOTIDE SEQUENCE [LARGE SCALE GENOMIC DNA]</scope>
    <source>
        <strain evidence="3">cv. B73</strain>
    </source>
</reference>
<proteinExistence type="predicted"/>
<feature type="region of interest" description="Disordered" evidence="1">
    <location>
        <begin position="18"/>
        <end position="41"/>
    </location>
</feature>
<reference evidence="2" key="3">
    <citation type="submission" date="2021-05" db="UniProtKB">
        <authorList>
            <consortium name="EnsemblPlants"/>
        </authorList>
    </citation>
    <scope>IDENTIFICATION</scope>
    <source>
        <strain evidence="2">cv. B73</strain>
    </source>
</reference>